<evidence type="ECO:0000256" key="1">
    <source>
        <dbReference type="SAM" id="MobiDB-lite"/>
    </source>
</evidence>
<name>A0A1Y1X4U9_9FUNG</name>
<feature type="region of interest" description="Disordered" evidence="1">
    <location>
        <begin position="88"/>
        <end position="112"/>
    </location>
</feature>
<keyword evidence="4" id="KW-1185">Reference proteome</keyword>
<feature type="compositionally biased region" description="Basic and acidic residues" evidence="1">
    <location>
        <begin position="361"/>
        <end position="375"/>
    </location>
</feature>
<protein>
    <recommendedName>
        <fullName evidence="5">Transglutaminase-like domain-containing protein</fullName>
    </recommendedName>
</protein>
<evidence type="ECO:0000313" key="3">
    <source>
        <dbReference type="EMBL" id="ORX80678.1"/>
    </source>
</evidence>
<accession>A0A1Y1X4U9</accession>
<dbReference type="Proteomes" id="UP000193944">
    <property type="component" value="Unassembled WGS sequence"/>
</dbReference>
<organism evidence="3 4">
    <name type="scientific">Anaeromyces robustus</name>
    <dbReference type="NCBI Taxonomy" id="1754192"/>
    <lineage>
        <taxon>Eukaryota</taxon>
        <taxon>Fungi</taxon>
        <taxon>Fungi incertae sedis</taxon>
        <taxon>Chytridiomycota</taxon>
        <taxon>Chytridiomycota incertae sedis</taxon>
        <taxon>Neocallimastigomycetes</taxon>
        <taxon>Neocallimastigales</taxon>
        <taxon>Neocallimastigaceae</taxon>
        <taxon>Anaeromyces</taxon>
    </lineage>
</organism>
<proteinExistence type="predicted"/>
<feature type="signal peptide" evidence="2">
    <location>
        <begin position="1"/>
        <end position="20"/>
    </location>
</feature>
<reference evidence="3 4" key="2">
    <citation type="submission" date="2016-08" db="EMBL/GenBank/DDBJ databases">
        <title>Pervasive Adenine N6-methylation of Active Genes in Fungi.</title>
        <authorList>
            <consortium name="DOE Joint Genome Institute"/>
            <person name="Mondo S.J."/>
            <person name="Dannebaum R.O."/>
            <person name="Kuo R.C."/>
            <person name="Labutti K."/>
            <person name="Haridas S."/>
            <person name="Kuo A."/>
            <person name="Salamov A."/>
            <person name="Ahrendt S.R."/>
            <person name="Lipzen A."/>
            <person name="Sullivan W."/>
            <person name="Andreopoulos W.B."/>
            <person name="Clum A."/>
            <person name="Lindquist E."/>
            <person name="Daum C."/>
            <person name="Ramamoorthy G.K."/>
            <person name="Gryganskyi A."/>
            <person name="Culley D."/>
            <person name="Magnuson J.K."/>
            <person name="James T.Y."/>
            <person name="O'Malley M.A."/>
            <person name="Stajich J.E."/>
            <person name="Spatafora J.W."/>
            <person name="Visel A."/>
            <person name="Grigoriev I.V."/>
        </authorList>
    </citation>
    <scope>NUCLEOTIDE SEQUENCE [LARGE SCALE GENOMIC DNA]</scope>
    <source>
        <strain evidence="3 4">S4</strain>
    </source>
</reference>
<feature type="compositionally biased region" description="Acidic residues" evidence="1">
    <location>
        <begin position="90"/>
        <end position="105"/>
    </location>
</feature>
<feature type="chain" id="PRO_5012801903" description="Transglutaminase-like domain-containing protein" evidence="2">
    <location>
        <begin position="21"/>
        <end position="568"/>
    </location>
</feature>
<evidence type="ECO:0000256" key="2">
    <source>
        <dbReference type="SAM" id="SignalP"/>
    </source>
</evidence>
<keyword evidence="2" id="KW-0732">Signal</keyword>
<evidence type="ECO:0000313" key="4">
    <source>
        <dbReference type="Proteomes" id="UP000193944"/>
    </source>
</evidence>
<comment type="caution">
    <text evidence="3">The sequence shown here is derived from an EMBL/GenBank/DDBJ whole genome shotgun (WGS) entry which is preliminary data.</text>
</comment>
<sequence>MNYKKFLLLLSSFIIYIVNGIPTNQNQNKNQKFSLNKKSIENEDNLILKEEVYYKGFLEGDKVFSNTIINDNNENTFNIKISSVDNSGDINDDNNDDDNNNDNDDNNNSSNTIQNIKYSGNGFMESLSSVELYIYKRLLTSSKKTYPDFSIVLYPIEDGYNVNNKNFKSSMVTAFISFLYDHTEFWWVYSYHYNCEYNAKTGDVQKVEIDLCWSNDFCKNYKVNDIKVMNEALESKKIEIINSIGNVDHKTSYQILRNIHDKLIHSVDLITDPKEEDIFSTTIYGVLVNGKGTSEGIAKTFRWFTEYYNIINVLAVGYGYQWNLVKLNEKWYAIDVTGDYKRSTINKENINEGGNENENENENKNKNKDGDGGNEDKDEEIINNTITDNISYDLFLIGSNSITNGEITTYEFDSLYKTIDRVKSTYSLTSITYPTLNTEDYFKANNVLKTDIFESTILSISSNSAYSNEVKTDPTNDHITTLISTFTTTVITVIQGNLDLNVVSEQIKEQRQQQCNSNIDVNSINNNINVKNTMKTSDNNNESSFALKTIQPKQFLYLFSFIITLFFL</sequence>
<feature type="region of interest" description="Disordered" evidence="1">
    <location>
        <begin position="347"/>
        <end position="379"/>
    </location>
</feature>
<dbReference type="OrthoDB" id="2128161at2759"/>
<evidence type="ECO:0008006" key="5">
    <source>
        <dbReference type="Google" id="ProtNLM"/>
    </source>
</evidence>
<reference evidence="3 4" key="1">
    <citation type="submission" date="2016-08" db="EMBL/GenBank/DDBJ databases">
        <title>A Parts List for Fungal Cellulosomes Revealed by Comparative Genomics.</title>
        <authorList>
            <consortium name="DOE Joint Genome Institute"/>
            <person name="Haitjema C.H."/>
            <person name="Gilmore S.P."/>
            <person name="Henske J.K."/>
            <person name="Solomon K.V."/>
            <person name="De Groot R."/>
            <person name="Kuo A."/>
            <person name="Mondo S.J."/>
            <person name="Salamov A.A."/>
            <person name="Labutti K."/>
            <person name="Zhao Z."/>
            <person name="Chiniquy J."/>
            <person name="Barry K."/>
            <person name="Brewer H.M."/>
            <person name="Purvine S.O."/>
            <person name="Wright A.T."/>
            <person name="Boxma B."/>
            <person name="Van Alen T."/>
            <person name="Hackstein J.H."/>
            <person name="Baker S.E."/>
            <person name="Grigoriev I.V."/>
            <person name="O'Malley M.A."/>
        </authorList>
    </citation>
    <scope>NUCLEOTIDE SEQUENCE [LARGE SCALE GENOMIC DNA]</scope>
    <source>
        <strain evidence="3 4">S4</strain>
    </source>
</reference>
<dbReference type="EMBL" id="MCFG01000138">
    <property type="protein sequence ID" value="ORX80678.1"/>
    <property type="molecule type" value="Genomic_DNA"/>
</dbReference>
<gene>
    <name evidence="3" type="ORF">BCR32DRAFT_293687</name>
</gene>
<dbReference type="AlphaFoldDB" id="A0A1Y1X4U9"/>